<organism evidence="3 4">
    <name type="scientific">Polytolypa hystricis (strain UAMH7299)</name>
    <dbReference type="NCBI Taxonomy" id="1447883"/>
    <lineage>
        <taxon>Eukaryota</taxon>
        <taxon>Fungi</taxon>
        <taxon>Dikarya</taxon>
        <taxon>Ascomycota</taxon>
        <taxon>Pezizomycotina</taxon>
        <taxon>Eurotiomycetes</taxon>
        <taxon>Eurotiomycetidae</taxon>
        <taxon>Onygenales</taxon>
        <taxon>Onygenales incertae sedis</taxon>
        <taxon>Polytolypa</taxon>
    </lineage>
</organism>
<gene>
    <name evidence="3" type="ORF">AJ80_07288</name>
</gene>
<feature type="chain" id="PRO_5012586581" description="GPI anchored protein" evidence="2">
    <location>
        <begin position="18"/>
        <end position="234"/>
    </location>
</feature>
<reference evidence="3 4" key="1">
    <citation type="submission" date="2017-10" db="EMBL/GenBank/DDBJ databases">
        <title>Comparative genomics in systemic dimorphic fungi from Ajellomycetaceae.</title>
        <authorList>
            <person name="Munoz J.F."/>
            <person name="Mcewen J.G."/>
            <person name="Clay O.K."/>
            <person name="Cuomo C.A."/>
        </authorList>
    </citation>
    <scope>NUCLEOTIDE SEQUENCE [LARGE SCALE GENOMIC DNA]</scope>
    <source>
        <strain evidence="3 4">UAMH7299</strain>
    </source>
</reference>
<evidence type="ECO:0008006" key="5">
    <source>
        <dbReference type="Google" id="ProtNLM"/>
    </source>
</evidence>
<evidence type="ECO:0000256" key="2">
    <source>
        <dbReference type="SAM" id="SignalP"/>
    </source>
</evidence>
<evidence type="ECO:0000313" key="4">
    <source>
        <dbReference type="Proteomes" id="UP000224634"/>
    </source>
</evidence>
<dbReference type="STRING" id="1447883.A0A2B7XQU1"/>
<evidence type="ECO:0000256" key="1">
    <source>
        <dbReference type="SAM" id="MobiDB-lite"/>
    </source>
</evidence>
<feature type="region of interest" description="Disordered" evidence="1">
    <location>
        <begin position="164"/>
        <end position="208"/>
    </location>
</feature>
<dbReference type="AlphaFoldDB" id="A0A2B7XQU1"/>
<dbReference type="EMBL" id="PDNA01000138">
    <property type="protein sequence ID" value="PGH11012.1"/>
    <property type="molecule type" value="Genomic_DNA"/>
</dbReference>
<evidence type="ECO:0000313" key="3">
    <source>
        <dbReference type="EMBL" id="PGH11012.1"/>
    </source>
</evidence>
<feature type="compositionally biased region" description="Acidic residues" evidence="1">
    <location>
        <begin position="188"/>
        <end position="198"/>
    </location>
</feature>
<accession>A0A2B7XQU1</accession>
<dbReference type="PANTHER" id="PTHR40640">
    <property type="entry name" value="ANCHORED GLYCOPROTEIN, PUTATIVE (AFU_ORTHOLOGUE AFUA_8G04860)-RELATED"/>
    <property type="match status" value="1"/>
</dbReference>
<name>A0A2B7XQU1_POLH7</name>
<proteinExistence type="predicted"/>
<dbReference type="PANTHER" id="PTHR40640:SF1">
    <property type="entry name" value="ANCHORED GLYCOPROTEIN, PUTATIVE (AFU_ORTHOLOGUE AFUA_8G04860)-RELATED"/>
    <property type="match status" value="1"/>
</dbReference>
<feature type="signal peptide" evidence="2">
    <location>
        <begin position="1"/>
        <end position="17"/>
    </location>
</feature>
<keyword evidence="2" id="KW-0732">Signal</keyword>
<dbReference type="OrthoDB" id="4991875at2759"/>
<comment type="caution">
    <text evidence="3">The sequence shown here is derived from an EMBL/GenBank/DDBJ whole genome shotgun (WGS) entry which is preliminary data.</text>
</comment>
<keyword evidence="4" id="KW-1185">Reference proteome</keyword>
<dbReference type="Proteomes" id="UP000224634">
    <property type="component" value="Unassembled WGS sequence"/>
</dbReference>
<sequence length="234" mass="23433">MMKATFITLGLLGLSAATPAPSASAKGDVVSLFIPMNSENWQFFGSVVGVDSTATTYVVDCIDLDSEDWDTCGDIPITLTQGPKTWASAAVLPSMTHTVNCILDGTTSATCTAIAIRTVPASEALTAENTNPAALVTETMSTANTFSKEDLTFVPVTITTTATGTAKTSTTTGGTATTAGPEATETSDSADDDVDDAEANASGTISSTGGMPKITGGAGLAMGGAAMAIVLAAL</sequence>
<protein>
    <recommendedName>
        <fullName evidence="5">GPI anchored protein</fullName>
    </recommendedName>
</protein>
<feature type="compositionally biased region" description="Low complexity" evidence="1">
    <location>
        <begin position="164"/>
        <end position="187"/>
    </location>
</feature>